<name>A0A850T504_9BACT</name>
<reference evidence="1 2" key="1">
    <citation type="submission" date="2020-06" db="EMBL/GenBank/DDBJ databases">
        <title>High-quality draft genome of sulfate reducer Desulfobacter latus type strain AcrS2 isolated from marine sediment.</title>
        <authorList>
            <person name="Hoppe M."/>
            <person name="Larsen C.K."/>
            <person name="Marshall I.P.G."/>
            <person name="Schramm A."/>
            <person name="Marietou A.G."/>
        </authorList>
    </citation>
    <scope>NUCLEOTIDE SEQUENCE [LARGE SCALE GENOMIC DNA]</scope>
    <source>
        <strain evidence="1 2">AcRS2</strain>
    </source>
</reference>
<proteinExistence type="predicted"/>
<sequence length="82" mass="9316">MEQNSHTATPTANLDLEARQAAEKIYDLKIHEKTAFELEGYDQDVEVLRVPGGWIYRIGNYTSNGLEYSNSVFVPFHQEVGI</sequence>
<evidence type="ECO:0000313" key="1">
    <source>
        <dbReference type="EMBL" id="NWH06853.1"/>
    </source>
</evidence>
<dbReference type="EMBL" id="JACADJ010000126">
    <property type="protein sequence ID" value="NWH06853.1"/>
    <property type="molecule type" value="Genomic_DNA"/>
</dbReference>
<organism evidence="1 2">
    <name type="scientific">Desulfobacter latus</name>
    <dbReference type="NCBI Taxonomy" id="2292"/>
    <lineage>
        <taxon>Bacteria</taxon>
        <taxon>Pseudomonadati</taxon>
        <taxon>Thermodesulfobacteriota</taxon>
        <taxon>Desulfobacteria</taxon>
        <taxon>Desulfobacterales</taxon>
        <taxon>Desulfobacteraceae</taxon>
        <taxon>Desulfobacter</taxon>
    </lineage>
</organism>
<keyword evidence="2" id="KW-1185">Reference proteome</keyword>
<gene>
    <name evidence="1" type="ORF">HXW94_18035</name>
</gene>
<evidence type="ECO:0000313" key="2">
    <source>
        <dbReference type="Proteomes" id="UP000553343"/>
    </source>
</evidence>
<dbReference type="AlphaFoldDB" id="A0A850T504"/>
<accession>A0A850T504</accession>
<dbReference type="Proteomes" id="UP000553343">
    <property type="component" value="Unassembled WGS sequence"/>
</dbReference>
<protein>
    <submittedName>
        <fullName evidence="1">Uncharacterized protein</fullName>
    </submittedName>
</protein>
<comment type="caution">
    <text evidence="1">The sequence shown here is derived from an EMBL/GenBank/DDBJ whole genome shotgun (WGS) entry which is preliminary data.</text>
</comment>
<dbReference type="RefSeq" id="WP_178368301.1">
    <property type="nucleotide sequence ID" value="NZ_JACADJ010000126.1"/>
</dbReference>